<protein>
    <submittedName>
        <fullName evidence="1">Uncharacterized protein</fullName>
    </submittedName>
</protein>
<evidence type="ECO:0000313" key="1">
    <source>
        <dbReference type="EMBL" id="PKU46651.1"/>
    </source>
</evidence>
<dbReference type="Proteomes" id="UP000233556">
    <property type="component" value="Unassembled WGS sequence"/>
</dbReference>
<dbReference type="EMBL" id="KZ505702">
    <property type="protein sequence ID" value="PKU46651.1"/>
    <property type="molecule type" value="Genomic_DNA"/>
</dbReference>
<organism evidence="1 2">
    <name type="scientific">Limosa lapponica baueri</name>
    <dbReference type="NCBI Taxonomy" id="1758121"/>
    <lineage>
        <taxon>Eukaryota</taxon>
        <taxon>Metazoa</taxon>
        <taxon>Chordata</taxon>
        <taxon>Craniata</taxon>
        <taxon>Vertebrata</taxon>
        <taxon>Euteleostomi</taxon>
        <taxon>Archelosauria</taxon>
        <taxon>Archosauria</taxon>
        <taxon>Dinosauria</taxon>
        <taxon>Saurischia</taxon>
        <taxon>Theropoda</taxon>
        <taxon>Coelurosauria</taxon>
        <taxon>Aves</taxon>
        <taxon>Neognathae</taxon>
        <taxon>Neoaves</taxon>
        <taxon>Charadriiformes</taxon>
        <taxon>Scolopacidae</taxon>
        <taxon>Limosa</taxon>
    </lineage>
</organism>
<keyword evidence="2" id="KW-1185">Reference proteome</keyword>
<evidence type="ECO:0000313" key="2">
    <source>
        <dbReference type="Proteomes" id="UP000233556"/>
    </source>
</evidence>
<reference evidence="2" key="1">
    <citation type="submission" date="2017-11" db="EMBL/GenBank/DDBJ databases">
        <authorList>
            <person name="Lima N.C."/>
            <person name="Parody-Merino A.M."/>
            <person name="Battley P.F."/>
            <person name="Fidler A.E."/>
            <person name="Prosdocimi F."/>
        </authorList>
    </citation>
    <scope>NUCLEOTIDE SEQUENCE [LARGE SCALE GENOMIC DNA]</scope>
</reference>
<dbReference type="AlphaFoldDB" id="A0A2I0UKR8"/>
<accession>A0A2I0UKR8</accession>
<sequence>MEFETRYRDEDREQDLLVHFGITLFPLFNPNIIQEHMLNMNLSSPFLSLLVLLALTPTVESSFPHILCLPEVPYAKLLLICYMLQLQNNEMMPKYVHRMDYSQDKEKKCLCPPPRFLQIHVCQLVKKWGNGDALCQGGYVVLFECYQAYAIIALLERKRISSKYFLKQCQNYKPQIAQVKSYRCDE</sequence>
<gene>
    <name evidence="1" type="ORF">llap_3039</name>
</gene>
<reference evidence="2" key="2">
    <citation type="submission" date="2017-12" db="EMBL/GenBank/DDBJ databases">
        <title>Genome sequence of the Bar-tailed Godwit (Limosa lapponica baueri).</title>
        <authorList>
            <person name="Lima N.C.B."/>
            <person name="Parody-Merino A.M."/>
            <person name="Battley P.F."/>
            <person name="Fidler A.E."/>
            <person name="Prosdocimi F."/>
        </authorList>
    </citation>
    <scope>NUCLEOTIDE SEQUENCE [LARGE SCALE GENOMIC DNA]</scope>
</reference>
<name>A0A2I0UKR8_LIMLA</name>
<proteinExistence type="predicted"/>